<comment type="caution">
    <text evidence="1">The sequence shown here is derived from an EMBL/GenBank/DDBJ whole genome shotgun (WGS) entry which is preliminary data.</text>
</comment>
<sequence>MKGRRMKKENSELTAQQRADLQALEELPDDQIDTTDIPETLDWSGAQRGVFYRPVKQQITLRLDADIISWFKAHAQGGRGYQTDINRALREHVIRRESEATS</sequence>
<reference evidence="1" key="1">
    <citation type="submission" date="2019-09" db="EMBL/GenBank/DDBJ databases">
        <title>Characterisation of the sponge microbiome using genome-centric metagenomics.</title>
        <authorList>
            <person name="Engelberts J.P."/>
            <person name="Robbins S.J."/>
            <person name="De Goeij J.M."/>
            <person name="Aranda M."/>
            <person name="Bell S.C."/>
            <person name="Webster N.S."/>
        </authorList>
    </citation>
    <scope>NUCLEOTIDE SEQUENCE</scope>
    <source>
        <strain evidence="1">SB0675_bin_29</strain>
    </source>
</reference>
<gene>
    <name evidence="1" type="ORF">F4148_14550</name>
</gene>
<dbReference type="InterPro" id="IPR025528">
    <property type="entry name" value="BrnA_antitoxin"/>
</dbReference>
<name>A0A6B1G0E6_9CHLR</name>
<dbReference type="AlphaFoldDB" id="A0A6B1G0E6"/>
<accession>A0A6B1G0E6</accession>
<dbReference type="EMBL" id="VYDA01000513">
    <property type="protein sequence ID" value="MYH62913.1"/>
    <property type="molecule type" value="Genomic_DNA"/>
</dbReference>
<organism evidence="1">
    <name type="scientific">Caldilineaceae bacterium SB0675_bin_29</name>
    <dbReference type="NCBI Taxonomy" id="2605266"/>
    <lineage>
        <taxon>Bacteria</taxon>
        <taxon>Bacillati</taxon>
        <taxon>Chloroflexota</taxon>
        <taxon>Caldilineae</taxon>
        <taxon>Caldilineales</taxon>
        <taxon>Caldilineaceae</taxon>
    </lineage>
</organism>
<protein>
    <recommendedName>
        <fullName evidence="2">BrnA antitoxin family protein</fullName>
    </recommendedName>
</protein>
<proteinExistence type="predicted"/>
<dbReference type="Pfam" id="PF14384">
    <property type="entry name" value="BrnA_antitoxin"/>
    <property type="match status" value="1"/>
</dbReference>
<evidence type="ECO:0008006" key="2">
    <source>
        <dbReference type="Google" id="ProtNLM"/>
    </source>
</evidence>
<evidence type="ECO:0000313" key="1">
    <source>
        <dbReference type="EMBL" id="MYH62913.1"/>
    </source>
</evidence>